<keyword evidence="2" id="KW-1185">Reference proteome</keyword>
<dbReference type="RefSeq" id="WP_184798646.1">
    <property type="nucleotide sequence ID" value="NZ_JACHMY010000001.1"/>
</dbReference>
<evidence type="ECO:0000313" key="1">
    <source>
        <dbReference type="EMBL" id="MBB5838102.1"/>
    </source>
</evidence>
<dbReference type="SUPFAM" id="SSF56059">
    <property type="entry name" value="Glutathione synthetase ATP-binding domain-like"/>
    <property type="match status" value="1"/>
</dbReference>
<gene>
    <name evidence="1" type="ORF">HDA39_004836</name>
</gene>
<name>A0A7W9J9K9_9ACTN</name>
<dbReference type="EMBL" id="JACHMY010000001">
    <property type="protein sequence ID" value="MBB5838102.1"/>
    <property type="molecule type" value="Genomic_DNA"/>
</dbReference>
<sequence length="452" mass="50299">MTRRPSAAELWPELPEPVRAKLLAYGHKYWEQIYHDVALQNQNWIPLRSPVATHAAYDEMNRVTQQVSRLVLECCRRRARTAGELRKLLGVPEDRIQLLDDSEPLTGRLINAIRSDLLLERGVPRMVECNVESALGGVLDADGVIKRWMEAYAEEPMFRDLKAAAPPSAVDARFDAIRADVGPGKVTAMLFTAGGGYPGADRPNYMINRLQPFADRGRELGVDLIVYPIEWLEQDSQGRLVAGELTLDAVWRMYVPTYVNDSPGLAAVRDAHEAGTFRMYLPSAVWLLSNKTIFAWLWDDLGSLPDEDAEVIRAHIPRTWVYGPELRQRAIDDRERLVLKPTDDYGGHGVFIGPLTSDEDWVAALDAAAGPHILQELIEADPLTMQFLQPASGDVVEAEVSYCVSTYLFDRIPAGVFTRFSPPGAGGVVNLTQGALTGGLLLVDETELKRWT</sequence>
<accession>A0A7W9J9K9</accession>
<organism evidence="1 2">
    <name type="scientific">Kribbella italica</name>
    <dbReference type="NCBI Taxonomy" id="1540520"/>
    <lineage>
        <taxon>Bacteria</taxon>
        <taxon>Bacillati</taxon>
        <taxon>Actinomycetota</taxon>
        <taxon>Actinomycetes</taxon>
        <taxon>Propionibacteriales</taxon>
        <taxon>Kribbellaceae</taxon>
        <taxon>Kribbella</taxon>
    </lineage>
</organism>
<dbReference type="Proteomes" id="UP000549971">
    <property type="component" value="Unassembled WGS sequence"/>
</dbReference>
<dbReference type="AlphaFoldDB" id="A0A7W9J9K9"/>
<evidence type="ECO:0008006" key="3">
    <source>
        <dbReference type="Google" id="ProtNLM"/>
    </source>
</evidence>
<proteinExistence type="predicted"/>
<protein>
    <recommendedName>
        <fullName evidence="3">Circularly permuted ATP-grasp superfamily protein</fullName>
    </recommendedName>
</protein>
<evidence type="ECO:0000313" key="2">
    <source>
        <dbReference type="Proteomes" id="UP000549971"/>
    </source>
</evidence>
<reference evidence="1 2" key="1">
    <citation type="submission" date="2020-08" db="EMBL/GenBank/DDBJ databases">
        <title>Sequencing the genomes of 1000 actinobacteria strains.</title>
        <authorList>
            <person name="Klenk H.-P."/>
        </authorList>
    </citation>
    <scope>NUCLEOTIDE SEQUENCE [LARGE SCALE GENOMIC DNA]</scope>
    <source>
        <strain evidence="1 2">DSM 28967</strain>
    </source>
</reference>
<comment type="caution">
    <text evidence="1">The sequence shown here is derived from an EMBL/GenBank/DDBJ whole genome shotgun (WGS) entry which is preliminary data.</text>
</comment>